<dbReference type="InterPro" id="IPR003661">
    <property type="entry name" value="HisK_dim/P_dom"/>
</dbReference>
<evidence type="ECO:0000256" key="1">
    <source>
        <dbReference type="ARBA" id="ARBA00000085"/>
    </source>
</evidence>
<dbReference type="Gene3D" id="3.30.565.10">
    <property type="entry name" value="Histidine kinase-like ATPase, C-terminal domain"/>
    <property type="match status" value="1"/>
</dbReference>
<dbReference type="GO" id="GO:0005524">
    <property type="term" value="F:ATP binding"/>
    <property type="evidence" value="ECO:0007669"/>
    <property type="project" value="UniProtKB-KW"/>
</dbReference>
<evidence type="ECO:0000256" key="3">
    <source>
        <dbReference type="ARBA" id="ARBA00022553"/>
    </source>
</evidence>
<dbReference type="PROSITE" id="PS50109">
    <property type="entry name" value="HIS_KIN"/>
    <property type="match status" value="1"/>
</dbReference>
<evidence type="ECO:0000313" key="11">
    <source>
        <dbReference type="Proteomes" id="UP000019678"/>
    </source>
</evidence>
<dbReference type="GO" id="GO:0007234">
    <property type="term" value="P:osmosensory signaling via phosphorelay pathway"/>
    <property type="evidence" value="ECO:0007669"/>
    <property type="project" value="TreeGrafter"/>
</dbReference>
<dbReference type="InterPro" id="IPR003594">
    <property type="entry name" value="HATPase_dom"/>
</dbReference>
<dbReference type="Proteomes" id="UP000019678">
    <property type="component" value="Unassembled WGS sequence"/>
</dbReference>
<dbReference type="SMART" id="SM00388">
    <property type="entry name" value="HisKA"/>
    <property type="match status" value="1"/>
</dbReference>
<dbReference type="InterPro" id="IPR050351">
    <property type="entry name" value="BphY/WalK/GraS-like"/>
</dbReference>
<dbReference type="InterPro" id="IPR029016">
    <property type="entry name" value="GAF-like_dom_sf"/>
</dbReference>
<dbReference type="GO" id="GO:0000156">
    <property type="term" value="F:phosphorelay response regulator activity"/>
    <property type="evidence" value="ECO:0007669"/>
    <property type="project" value="TreeGrafter"/>
</dbReference>
<evidence type="ECO:0000256" key="2">
    <source>
        <dbReference type="ARBA" id="ARBA00012438"/>
    </source>
</evidence>
<evidence type="ECO:0000256" key="4">
    <source>
        <dbReference type="ARBA" id="ARBA00022679"/>
    </source>
</evidence>
<organism evidence="10 11">
    <name type="scientific">Chondromyces apiculatus DSM 436</name>
    <dbReference type="NCBI Taxonomy" id="1192034"/>
    <lineage>
        <taxon>Bacteria</taxon>
        <taxon>Pseudomonadati</taxon>
        <taxon>Myxococcota</taxon>
        <taxon>Polyangia</taxon>
        <taxon>Polyangiales</taxon>
        <taxon>Polyangiaceae</taxon>
        <taxon>Chondromyces</taxon>
    </lineage>
</organism>
<dbReference type="InterPro" id="IPR036890">
    <property type="entry name" value="HATPase_C_sf"/>
</dbReference>
<name>A0A017TDG7_9BACT</name>
<keyword evidence="7" id="KW-0067">ATP-binding</keyword>
<dbReference type="GO" id="GO:0030295">
    <property type="term" value="F:protein kinase activator activity"/>
    <property type="evidence" value="ECO:0007669"/>
    <property type="project" value="TreeGrafter"/>
</dbReference>
<keyword evidence="5" id="KW-0547">Nucleotide-binding</keyword>
<dbReference type="SMART" id="SM00065">
    <property type="entry name" value="GAF"/>
    <property type="match status" value="1"/>
</dbReference>
<comment type="caution">
    <text evidence="10">The sequence shown here is derived from an EMBL/GenBank/DDBJ whole genome shotgun (WGS) entry which is preliminary data.</text>
</comment>
<keyword evidence="6" id="KW-0418">Kinase</keyword>
<dbReference type="Pfam" id="PF13185">
    <property type="entry name" value="GAF_2"/>
    <property type="match status" value="1"/>
</dbReference>
<dbReference type="CDD" id="cd00082">
    <property type="entry name" value="HisKA"/>
    <property type="match status" value="1"/>
</dbReference>
<dbReference type="SUPFAM" id="SSF55781">
    <property type="entry name" value="GAF domain-like"/>
    <property type="match status" value="1"/>
</dbReference>
<evidence type="ECO:0000256" key="8">
    <source>
        <dbReference type="ARBA" id="ARBA00023012"/>
    </source>
</evidence>
<dbReference type="Pfam" id="PF02518">
    <property type="entry name" value="HATPase_c"/>
    <property type="match status" value="1"/>
</dbReference>
<gene>
    <name evidence="10" type="ORF">CAP_1557</name>
</gene>
<comment type="catalytic activity">
    <reaction evidence="1">
        <text>ATP + protein L-histidine = ADP + protein N-phospho-L-histidine.</text>
        <dbReference type="EC" id="2.7.13.3"/>
    </reaction>
</comment>
<evidence type="ECO:0000313" key="10">
    <source>
        <dbReference type="EMBL" id="EYF06860.1"/>
    </source>
</evidence>
<dbReference type="InterPro" id="IPR003018">
    <property type="entry name" value="GAF"/>
</dbReference>
<keyword evidence="8" id="KW-0902">Two-component regulatory system</keyword>
<dbReference type="SMART" id="SM00387">
    <property type="entry name" value="HATPase_c"/>
    <property type="match status" value="1"/>
</dbReference>
<dbReference type="eggNOG" id="COG2205">
    <property type="taxonomic scope" value="Bacteria"/>
</dbReference>
<dbReference type="STRING" id="1192034.CAP_1557"/>
<dbReference type="CDD" id="cd00075">
    <property type="entry name" value="HATPase"/>
    <property type="match status" value="1"/>
</dbReference>
<protein>
    <recommendedName>
        <fullName evidence="2">histidine kinase</fullName>
        <ecNumber evidence="2">2.7.13.3</ecNumber>
    </recommendedName>
</protein>
<dbReference type="PRINTS" id="PR00344">
    <property type="entry name" value="BCTRLSENSOR"/>
</dbReference>
<dbReference type="AlphaFoldDB" id="A0A017TDG7"/>
<dbReference type="SUPFAM" id="SSF55874">
    <property type="entry name" value="ATPase domain of HSP90 chaperone/DNA topoisomerase II/histidine kinase"/>
    <property type="match status" value="1"/>
</dbReference>
<keyword evidence="3" id="KW-0597">Phosphoprotein</keyword>
<dbReference type="EMBL" id="ASRX01000014">
    <property type="protein sequence ID" value="EYF06860.1"/>
    <property type="molecule type" value="Genomic_DNA"/>
</dbReference>
<sequence length="507" mass="55839">MPRYLSALGAVGEEESPGLELIEAHFSSRLRQGFELGEITSEFSLLGRCVLQTWFEAPEEMRPDFTALERILAALQSASAFVTEMFNRHQLEDAQEEKRHLRLVRSVFDQVEARAAGEPRTFSECLHAAVGVVMAAMGAHAAAVLLYEPTREELVTMAAAGLANQGLARHVRALKLSSFVGHFARHEEATTLEDIATTQLDVPQELRHSGIHSLLGVRMPPHHALLGVVLIGIREQRSFTARETRRIEVLAEALALYIENAQLNETLARQIDALREEQRLRDVFVSLIAHDLRGPISAARLAAQLMDMQADHALSPEDLRRRVAMVVRNLDRSERMIRDLLDTQRLQAGQLLPIVRQPCDLTLIAREVVDDLAQQHHDRLTLVEHGPVAGLWGEDELRRAIWNLTMNALKYGSTVERVSVEIRLSAATAEVAVHNAGVAIPPAEQARLFKPFNRAHEGGTVHGWGLGLAVVDGVAAAHGGNVTVDSAPERGTTFTLRLPVITDAASA</sequence>
<dbReference type="InterPro" id="IPR004358">
    <property type="entry name" value="Sig_transdc_His_kin-like_C"/>
</dbReference>
<feature type="domain" description="Histidine kinase" evidence="9">
    <location>
        <begin position="287"/>
        <end position="502"/>
    </location>
</feature>
<dbReference type="GO" id="GO:0000155">
    <property type="term" value="F:phosphorelay sensor kinase activity"/>
    <property type="evidence" value="ECO:0007669"/>
    <property type="project" value="InterPro"/>
</dbReference>
<reference evidence="10 11" key="1">
    <citation type="submission" date="2013-05" db="EMBL/GenBank/DDBJ databases">
        <title>Genome assembly of Chondromyces apiculatus DSM 436.</title>
        <authorList>
            <person name="Sharma G."/>
            <person name="Khatri I."/>
            <person name="Kaur C."/>
            <person name="Mayilraj S."/>
            <person name="Subramanian S."/>
        </authorList>
    </citation>
    <scope>NUCLEOTIDE SEQUENCE [LARGE SCALE GENOMIC DNA]</scope>
    <source>
        <strain evidence="10 11">DSM 436</strain>
    </source>
</reference>
<dbReference type="SUPFAM" id="SSF47384">
    <property type="entry name" value="Homodimeric domain of signal transducing histidine kinase"/>
    <property type="match status" value="1"/>
</dbReference>
<proteinExistence type="predicted"/>
<dbReference type="EC" id="2.7.13.3" evidence="2"/>
<keyword evidence="4" id="KW-0808">Transferase</keyword>
<dbReference type="Gene3D" id="1.10.287.130">
    <property type="match status" value="1"/>
</dbReference>
<evidence type="ECO:0000256" key="5">
    <source>
        <dbReference type="ARBA" id="ARBA00022741"/>
    </source>
</evidence>
<dbReference type="Pfam" id="PF00512">
    <property type="entry name" value="HisKA"/>
    <property type="match status" value="1"/>
</dbReference>
<keyword evidence="11" id="KW-1185">Reference proteome</keyword>
<accession>A0A017TDG7</accession>
<dbReference type="Gene3D" id="3.30.450.40">
    <property type="match status" value="1"/>
</dbReference>
<dbReference type="InterPro" id="IPR036097">
    <property type="entry name" value="HisK_dim/P_sf"/>
</dbReference>
<dbReference type="PANTHER" id="PTHR42878">
    <property type="entry name" value="TWO-COMPONENT HISTIDINE KINASE"/>
    <property type="match status" value="1"/>
</dbReference>
<evidence type="ECO:0000256" key="7">
    <source>
        <dbReference type="ARBA" id="ARBA00022840"/>
    </source>
</evidence>
<evidence type="ECO:0000259" key="9">
    <source>
        <dbReference type="PROSITE" id="PS50109"/>
    </source>
</evidence>
<evidence type="ECO:0000256" key="6">
    <source>
        <dbReference type="ARBA" id="ARBA00022777"/>
    </source>
</evidence>
<dbReference type="PANTHER" id="PTHR42878:SF7">
    <property type="entry name" value="SENSOR HISTIDINE KINASE GLRK"/>
    <property type="match status" value="1"/>
</dbReference>
<dbReference type="InterPro" id="IPR005467">
    <property type="entry name" value="His_kinase_dom"/>
</dbReference>